<comment type="caution">
    <text evidence="2">The sequence shown here is derived from an EMBL/GenBank/DDBJ whole genome shotgun (WGS) entry which is preliminary data.</text>
</comment>
<dbReference type="EMBL" id="JABUMX010000001">
    <property type="protein sequence ID" value="NTS30862.1"/>
    <property type="molecule type" value="Genomic_DNA"/>
</dbReference>
<dbReference type="InterPro" id="IPR000182">
    <property type="entry name" value="GNAT_dom"/>
</dbReference>
<evidence type="ECO:0000313" key="3">
    <source>
        <dbReference type="Proteomes" id="UP000550508"/>
    </source>
</evidence>
<organism evidence="2 3">
    <name type="scientific">Phyllobacterium pellucidum</name>
    <dbReference type="NCBI Taxonomy" id="2740464"/>
    <lineage>
        <taxon>Bacteria</taxon>
        <taxon>Pseudomonadati</taxon>
        <taxon>Pseudomonadota</taxon>
        <taxon>Alphaproteobacteria</taxon>
        <taxon>Hyphomicrobiales</taxon>
        <taxon>Phyllobacteriaceae</taxon>
        <taxon>Phyllobacterium</taxon>
    </lineage>
</organism>
<keyword evidence="3" id="KW-1185">Reference proteome</keyword>
<dbReference type="CDD" id="cd04301">
    <property type="entry name" value="NAT_SF"/>
    <property type="match status" value="1"/>
</dbReference>
<dbReference type="RefSeq" id="WP_027230499.1">
    <property type="nucleotide sequence ID" value="NZ_JABUMX010000001.1"/>
</dbReference>
<gene>
    <name evidence="2" type="ORF">HQ945_06315</name>
</gene>
<dbReference type="Gene3D" id="3.40.630.30">
    <property type="match status" value="1"/>
</dbReference>
<dbReference type="GO" id="GO:0034069">
    <property type="term" value="F:aminoglycoside N-acetyltransferase activity"/>
    <property type="evidence" value="ECO:0007669"/>
    <property type="project" value="TreeGrafter"/>
</dbReference>
<protein>
    <submittedName>
        <fullName evidence="2">N-acetyltransferase</fullName>
    </submittedName>
</protein>
<evidence type="ECO:0000313" key="2">
    <source>
        <dbReference type="EMBL" id="NTS30862.1"/>
    </source>
</evidence>
<reference evidence="2 3" key="1">
    <citation type="submission" date="2020-05" db="EMBL/GenBank/DDBJ databases">
        <authorList>
            <person name="Kim M.K."/>
        </authorList>
    </citation>
    <scope>NUCLEOTIDE SEQUENCE [LARGE SCALE GENOMIC DNA]</scope>
    <source>
        <strain evidence="2 3">BT25</strain>
    </source>
</reference>
<keyword evidence="2" id="KW-0808">Transferase</keyword>
<dbReference type="Proteomes" id="UP000550508">
    <property type="component" value="Unassembled WGS sequence"/>
</dbReference>
<dbReference type="PANTHER" id="PTHR37817:SF1">
    <property type="entry name" value="N-ACETYLTRANSFERASE EIS"/>
    <property type="match status" value="1"/>
</dbReference>
<name>A0A849VLX4_9HYPH</name>
<accession>A0A849VLX4</accession>
<dbReference type="SUPFAM" id="SSF55729">
    <property type="entry name" value="Acyl-CoA N-acyltransferases (Nat)"/>
    <property type="match status" value="1"/>
</dbReference>
<dbReference type="GO" id="GO:0030649">
    <property type="term" value="P:aminoglycoside antibiotic catabolic process"/>
    <property type="evidence" value="ECO:0007669"/>
    <property type="project" value="TreeGrafter"/>
</dbReference>
<dbReference type="PROSITE" id="PS51186">
    <property type="entry name" value="GNAT"/>
    <property type="match status" value="1"/>
</dbReference>
<dbReference type="InterPro" id="IPR051554">
    <property type="entry name" value="Acetyltransferase_Eis"/>
</dbReference>
<feature type="domain" description="N-acetyltransferase" evidence="1">
    <location>
        <begin position="4"/>
        <end position="147"/>
    </location>
</feature>
<sequence>MSGVAVRPVRPEDHPAISTLLNAAFGGAEESVLVENLRGAGDVVLELVAVADDAIVGQILFSRLTVGDDFDAVALAPLAVLPANQRHGVGTALVKAAHDQLQASGESLSIVLGDTAYYGRFGYTHARAAGYDSTYQGEHLQALAFREAPIAGALTYAPAFGAL</sequence>
<dbReference type="InterPro" id="IPR016181">
    <property type="entry name" value="Acyl_CoA_acyltransferase"/>
</dbReference>
<dbReference type="PANTHER" id="PTHR37817">
    <property type="entry name" value="N-ACETYLTRANSFERASE EIS"/>
    <property type="match status" value="1"/>
</dbReference>
<evidence type="ECO:0000259" key="1">
    <source>
        <dbReference type="PROSITE" id="PS51186"/>
    </source>
</evidence>
<proteinExistence type="predicted"/>
<dbReference type="Pfam" id="PF13527">
    <property type="entry name" value="Acetyltransf_9"/>
    <property type="match status" value="1"/>
</dbReference>
<dbReference type="AlphaFoldDB" id="A0A849VLX4"/>